<comment type="catalytic activity">
    <reaction evidence="8">
        <text>L-glutamate + ATP = L-glutamyl 5-phosphate + ADP</text>
        <dbReference type="Rhea" id="RHEA:14877"/>
        <dbReference type="ChEBI" id="CHEBI:29985"/>
        <dbReference type="ChEBI" id="CHEBI:30616"/>
        <dbReference type="ChEBI" id="CHEBI:58274"/>
        <dbReference type="ChEBI" id="CHEBI:456216"/>
        <dbReference type="EC" id="2.7.2.11"/>
    </reaction>
</comment>
<comment type="subcellular location">
    <subcellularLocation>
        <location evidence="8">Cytoplasm</location>
    </subcellularLocation>
</comment>
<name>A0A397S5H6_9MOLU</name>
<dbReference type="PRINTS" id="PR00474">
    <property type="entry name" value="GLU5KINASE"/>
</dbReference>
<dbReference type="Proteomes" id="UP000266506">
    <property type="component" value="Unassembled WGS sequence"/>
</dbReference>
<dbReference type="SUPFAM" id="SSF53633">
    <property type="entry name" value="Carbamate kinase-like"/>
    <property type="match status" value="1"/>
</dbReference>
<evidence type="ECO:0000256" key="6">
    <source>
        <dbReference type="ARBA" id="ARBA00022777"/>
    </source>
</evidence>
<dbReference type="RefSeq" id="WP_119015727.1">
    <property type="nucleotide sequence ID" value="NZ_QXEV01000004.1"/>
</dbReference>
<dbReference type="InterPro" id="IPR001048">
    <property type="entry name" value="Asp/Glu/Uridylate_kinase"/>
</dbReference>
<dbReference type="InterPro" id="IPR015947">
    <property type="entry name" value="PUA-like_sf"/>
</dbReference>
<dbReference type="Pfam" id="PF01472">
    <property type="entry name" value="PUA"/>
    <property type="match status" value="1"/>
</dbReference>
<keyword evidence="5 8" id="KW-0547">Nucleotide-binding</keyword>
<keyword evidence="11" id="KW-1185">Reference proteome</keyword>
<dbReference type="Pfam" id="PF00696">
    <property type="entry name" value="AA_kinase"/>
    <property type="match status" value="1"/>
</dbReference>
<dbReference type="EMBL" id="QXEV01000004">
    <property type="protein sequence ID" value="RIA77981.1"/>
    <property type="molecule type" value="Genomic_DNA"/>
</dbReference>
<dbReference type="GO" id="GO:0005829">
    <property type="term" value="C:cytosol"/>
    <property type="evidence" value="ECO:0007669"/>
    <property type="project" value="TreeGrafter"/>
</dbReference>
<keyword evidence="4 8" id="KW-0808">Transferase</keyword>
<dbReference type="InterPro" id="IPR001057">
    <property type="entry name" value="Glu/AcGlu_kinase"/>
</dbReference>
<comment type="caution">
    <text evidence="10">The sequence shown here is derived from an EMBL/GenBank/DDBJ whole genome shotgun (WGS) entry which is preliminary data.</text>
</comment>
<proteinExistence type="inferred from homology"/>
<evidence type="ECO:0000256" key="5">
    <source>
        <dbReference type="ARBA" id="ARBA00022741"/>
    </source>
</evidence>
<dbReference type="PROSITE" id="PS50890">
    <property type="entry name" value="PUA"/>
    <property type="match status" value="1"/>
</dbReference>
<dbReference type="OrthoDB" id="9804434at2"/>
<keyword evidence="6 8" id="KW-0418">Kinase</keyword>
<evidence type="ECO:0000256" key="1">
    <source>
        <dbReference type="ARBA" id="ARBA00022490"/>
    </source>
</evidence>
<dbReference type="PANTHER" id="PTHR43654">
    <property type="entry name" value="GLUTAMATE 5-KINASE"/>
    <property type="match status" value="1"/>
</dbReference>
<dbReference type="SMART" id="SM00359">
    <property type="entry name" value="PUA"/>
    <property type="match status" value="1"/>
</dbReference>
<dbReference type="UniPathway" id="UPA00098">
    <property type="reaction ID" value="UER00359"/>
</dbReference>
<dbReference type="EC" id="2.7.2.11" evidence="8"/>
<feature type="binding site" evidence="8">
    <location>
        <position position="152"/>
    </location>
    <ligand>
        <name>substrate</name>
    </ligand>
</feature>
<dbReference type="InParanoid" id="A0A397S5H6"/>
<dbReference type="InterPro" id="IPR036393">
    <property type="entry name" value="AceGlu_kinase-like_sf"/>
</dbReference>
<evidence type="ECO:0000256" key="3">
    <source>
        <dbReference type="ARBA" id="ARBA00022650"/>
    </source>
</evidence>
<dbReference type="Gene3D" id="3.40.1160.10">
    <property type="entry name" value="Acetylglutamate kinase-like"/>
    <property type="match status" value="2"/>
</dbReference>
<evidence type="ECO:0000313" key="11">
    <source>
        <dbReference type="Proteomes" id="UP000266506"/>
    </source>
</evidence>
<evidence type="ECO:0000256" key="8">
    <source>
        <dbReference type="HAMAP-Rule" id="MF_00456"/>
    </source>
</evidence>
<evidence type="ECO:0000256" key="4">
    <source>
        <dbReference type="ARBA" id="ARBA00022679"/>
    </source>
</evidence>
<keyword evidence="2 8" id="KW-0028">Amino-acid biosynthesis</keyword>
<keyword evidence="1 8" id="KW-0963">Cytoplasm</keyword>
<keyword evidence="7 8" id="KW-0067">ATP-binding</keyword>
<dbReference type="CDD" id="cd21157">
    <property type="entry name" value="PUA_G5K"/>
    <property type="match status" value="1"/>
</dbReference>
<dbReference type="HAMAP" id="MF_00456">
    <property type="entry name" value="ProB"/>
    <property type="match status" value="1"/>
</dbReference>
<feature type="binding site" evidence="8">
    <location>
        <position position="13"/>
    </location>
    <ligand>
        <name>ATP</name>
        <dbReference type="ChEBI" id="CHEBI:30616"/>
    </ligand>
</feature>
<dbReference type="InterPro" id="IPR005715">
    <property type="entry name" value="Glu_5kinase/COase_Synthase"/>
</dbReference>
<dbReference type="InterPro" id="IPR002478">
    <property type="entry name" value="PUA"/>
</dbReference>
<organism evidence="10 11">
    <name type="scientific">Anaeroplasma bactoclasticum</name>
    <dbReference type="NCBI Taxonomy" id="2088"/>
    <lineage>
        <taxon>Bacteria</taxon>
        <taxon>Bacillati</taxon>
        <taxon>Mycoplasmatota</taxon>
        <taxon>Mollicutes</taxon>
        <taxon>Anaeroplasmatales</taxon>
        <taxon>Anaeroplasmataceae</taxon>
        <taxon>Anaeroplasma</taxon>
    </lineage>
</organism>
<dbReference type="GO" id="GO:0003723">
    <property type="term" value="F:RNA binding"/>
    <property type="evidence" value="ECO:0007669"/>
    <property type="project" value="InterPro"/>
</dbReference>
<evidence type="ECO:0000256" key="2">
    <source>
        <dbReference type="ARBA" id="ARBA00022605"/>
    </source>
</evidence>
<comment type="pathway">
    <text evidence="8">Amino-acid biosynthesis; L-proline biosynthesis; L-glutamate 5-semialdehyde from L-glutamate: step 1/2.</text>
</comment>
<dbReference type="GO" id="GO:0005524">
    <property type="term" value="F:ATP binding"/>
    <property type="evidence" value="ECO:0007669"/>
    <property type="project" value="UniProtKB-KW"/>
</dbReference>
<reference evidence="10 11" key="1">
    <citation type="submission" date="2018-08" db="EMBL/GenBank/DDBJ databases">
        <title>Genomic Encyclopedia of Archaeal and Bacterial Type Strains, Phase II (KMG-II): from individual species to whole genera.</title>
        <authorList>
            <person name="Goeker M."/>
        </authorList>
    </citation>
    <scope>NUCLEOTIDE SEQUENCE [LARGE SCALE GENOMIC DNA]</scope>
    <source>
        <strain evidence="10 11">ATCC 27112</strain>
    </source>
</reference>
<evidence type="ECO:0000313" key="10">
    <source>
        <dbReference type="EMBL" id="RIA77981.1"/>
    </source>
</evidence>
<dbReference type="GO" id="GO:0055129">
    <property type="term" value="P:L-proline biosynthetic process"/>
    <property type="evidence" value="ECO:0007669"/>
    <property type="project" value="UniProtKB-UniRule"/>
</dbReference>
<feature type="binding site" evidence="8">
    <location>
        <position position="53"/>
    </location>
    <ligand>
        <name>substrate</name>
    </ligand>
</feature>
<dbReference type="Gene3D" id="2.30.130.10">
    <property type="entry name" value="PUA domain"/>
    <property type="match status" value="1"/>
</dbReference>
<protein>
    <recommendedName>
        <fullName evidence="8">Glutamate 5-kinase</fullName>
        <ecNumber evidence="8">2.7.2.11</ecNumber>
    </recommendedName>
    <alternativeName>
        <fullName evidence="8">Gamma-glutamyl kinase</fullName>
        <shortName evidence="8">GK</shortName>
    </alternativeName>
</protein>
<sequence length="381" mass="41496">MRNFQNIKRIIIKVGSSSLVKSDYSVNMPMLVTIMHEFSNLKKKGIDVALVTSGAIAVGMNVLGLEHKPKDMALKQACAAVGQAKLMEAYNKAAEIYNIKLGQILVNHDDFQVRKRMLYLSNTLDSMFKNNIVPVINENDALAVEEIKVGDNDTLAALIAPMVDADLLVLFSDIDGLYTKNPKVYKDAVMVDIVDKIDSNILSMVSGSTTNVGTGGMETKIDAALISTMVGVNMIICNSNKLDSLIDIAEGKNIGTLFKAQEKGISSREHWMIFKANSQGAITVDNGVKELLEKRKVSILPKGITKVDGEFLSGSVIDIISLDGIILAKGITNHSSSEIDSVKGKDSKTAESIIDFHTKKGIVYADDMVILKEGYYGRFVK</sequence>
<dbReference type="SUPFAM" id="SSF88697">
    <property type="entry name" value="PUA domain-like"/>
    <property type="match status" value="1"/>
</dbReference>
<dbReference type="FunCoup" id="A0A397S5H6">
    <property type="interactions" value="261"/>
</dbReference>
<feature type="binding site" evidence="8">
    <location>
        <begin position="172"/>
        <end position="173"/>
    </location>
    <ligand>
        <name>ATP</name>
        <dbReference type="ChEBI" id="CHEBI:30616"/>
    </ligand>
</feature>
<dbReference type="InterPro" id="IPR041739">
    <property type="entry name" value="G5K_ProB"/>
</dbReference>
<feature type="domain" description="PUA" evidence="9">
    <location>
        <begin position="280"/>
        <end position="363"/>
    </location>
</feature>
<feature type="binding site" evidence="8">
    <location>
        <position position="140"/>
    </location>
    <ligand>
        <name>substrate</name>
    </ligand>
</feature>
<dbReference type="CDD" id="cd04242">
    <property type="entry name" value="AAK_G5K_ProB"/>
    <property type="match status" value="1"/>
</dbReference>
<dbReference type="PIRSF" id="PIRSF000729">
    <property type="entry name" value="GK"/>
    <property type="match status" value="1"/>
</dbReference>
<dbReference type="GO" id="GO:0004349">
    <property type="term" value="F:glutamate 5-kinase activity"/>
    <property type="evidence" value="ECO:0007669"/>
    <property type="project" value="UniProtKB-UniRule"/>
</dbReference>
<dbReference type="FunFam" id="3.40.1160.10:FF:000018">
    <property type="entry name" value="Glutamate 5-kinase"/>
    <property type="match status" value="1"/>
</dbReference>
<feature type="binding site" evidence="8">
    <location>
        <begin position="214"/>
        <end position="220"/>
    </location>
    <ligand>
        <name>ATP</name>
        <dbReference type="ChEBI" id="CHEBI:30616"/>
    </ligand>
</feature>
<dbReference type="NCBIfam" id="TIGR01027">
    <property type="entry name" value="proB"/>
    <property type="match status" value="1"/>
</dbReference>
<dbReference type="InterPro" id="IPR036974">
    <property type="entry name" value="PUA_sf"/>
</dbReference>
<comment type="function">
    <text evidence="8">Catalyzes the transfer of a phosphate group to glutamate to form L-glutamate 5-phosphate.</text>
</comment>
<comment type="similarity">
    <text evidence="8">Belongs to the glutamate 5-kinase family.</text>
</comment>
<dbReference type="InterPro" id="IPR011529">
    <property type="entry name" value="Glu_5kinase"/>
</dbReference>
<accession>A0A397S5H6</accession>
<dbReference type="PANTHER" id="PTHR43654:SF1">
    <property type="entry name" value="ISOPENTENYL PHOSPHATE KINASE"/>
    <property type="match status" value="1"/>
</dbReference>
<dbReference type="AlphaFoldDB" id="A0A397S5H6"/>
<gene>
    <name evidence="8" type="primary">proB</name>
    <name evidence="10" type="ORF">EI71_00558</name>
</gene>
<evidence type="ECO:0000259" key="9">
    <source>
        <dbReference type="SMART" id="SM00359"/>
    </source>
</evidence>
<keyword evidence="3 8" id="KW-0641">Proline biosynthesis</keyword>
<evidence type="ECO:0000256" key="7">
    <source>
        <dbReference type="ARBA" id="ARBA00022840"/>
    </source>
</evidence>